<sequence length="150" mass="17135">MMMILHSMVMKSARVLTVMTLYLMPMVGYFIVEGTGLKSMVLSTVRCFTSGRKFTQSRSQSNVVESLIIIIISSAPSPHPSSITHLHHYHEFYGFCLFYECCSFLLRFYRSSTFLIPKKPCDLIDVSCCIFNAYMPFMLFSLAMATCMNI</sequence>
<proteinExistence type="predicted"/>
<feature type="transmembrane region" description="Helical" evidence="1">
    <location>
        <begin position="121"/>
        <end position="145"/>
    </location>
</feature>
<keyword evidence="1" id="KW-1133">Transmembrane helix</keyword>
<evidence type="ECO:0000256" key="1">
    <source>
        <dbReference type="SAM" id="Phobius"/>
    </source>
</evidence>
<gene>
    <name evidence="2" type="ORF">BOLC6T37945H</name>
</gene>
<organism evidence="2">
    <name type="scientific">Brassica oleracea</name>
    <name type="common">Wild cabbage</name>
    <dbReference type="NCBI Taxonomy" id="3712"/>
    <lineage>
        <taxon>Eukaryota</taxon>
        <taxon>Viridiplantae</taxon>
        <taxon>Streptophyta</taxon>
        <taxon>Embryophyta</taxon>
        <taxon>Tracheophyta</taxon>
        <taxon>Spermatophyta</taxon>
        <taxon>Magnoliopsida</taxon>
        <taxon>eudicotyledons</taxon>
        <taxon>Gunneridae</taxon>
        <taxon>Pentapetalae</taxon>
        <taxon>rosids</taxon>
        <taxon>malvids</taxon>
        <taxon>Brassicales</taxon>
        <taxon>Brassicaceae</taxon>
        <taxon>Brassiceae</taxon>
        <taxon>Brassica</taxon>
    </lineage>
</organism>
<dbReference type="AlphaFoldDB" id="A0A3P6H2W9"/>
<accession>A0A3P6H2W9</accession>
<keyword evidence="1" id="KW-0472">Membrane</keyword>
<keyword evidence="1" id="KW-0812">Transmembrane</keyword>
<protein>
    <submittedName>
        <fullName evidence="2">Uncharacterized protein</fullName>
    </submittedName>
</protein>
<reference evidence="2" key="1">
    <citation type="submission" date="2018-11" db="EMBL/GenBank/DDBJ databases">
        <authorList>
            <consortium name="Genoscope - CEA"/>
            <person name="William W."/>
        </authorList>
    </citation>
    <scope>NUCLEOTIDE SEQUENCE</scope>
</reference>
<feature type="transmembrane region" description="Helical" evidence="1">
    <location>
        <begin position="12"/>
        <end position="32"/>
    </location>
</feature>
<dbReference type="EMBL" id="LR031880">
    <property type="protein sequence ID" value="VDD62492.1"/>
    <property type="molecule type" value="Genomic_DNA"/>
</dbReference>
<evidence type="ECO:0000313" key="2">
    <source>
        <dbReference type="EMBL" id="VDD62492.1"/>
    </source>
</evidence>
<name>A0A3P6H2W9_BRAOL</name>